<sequence length="37" mass="4443">MLKTPSRGLLCTQQTYYIARRILKFKTAAMKFQSYER</sequence>
<gene>
    <name evidence="1" type="ORF">CAMGR0001_0084</name>
</gene>
<organism evidence="1 2">
    <name type="scientific">Campylobacter gracilis RM3268</name>
    <dbReference type="NCBI Taxonomy" id="553220"/>
    <lineage>
        <taxon>Bacteria</taxon>
        <taxon>Pseudomonadati</taxon>
        <taxon>Campylobacterota</taxon>
        <taxon>Epsilonproteobacteria</taxon>
        <taxon>Campylobacterales</taxon>
        <taxon>Campylobacteraceae</taxon>
        <taxon>Campylobacter</taxon>
    </lineage>
</organism>
<name>C8PIA3_9BACT</name>
<dbReference type="AlphaFoldDB" id="C8PIA3"/>
<dbReference type="EMBL" id="ACYG01000025">
    <property type="protein sequence ID" value="EEV17493.1"/>
    <property type="molecule type" value="Genomic_DNA"/>
</dbReference>
<comment type="caution">
    <text evidence="1">The sequence shown here is derived from an EMBL/GenBank/DDBJ whole genome shotgun (WGS) entry which is preliminary data.</text>
</comment>
<evidence type="ECO:0000313" key="2">
    <source>
        <dbReference type="Proteomes" id="UP000005709"/>
    </source>
</evidence>
<evidence type="ECO:0000313" key="1">
    <source>
        <dbReference type="EMBL" id="EEV17493.1"/>
    </source>
</evidence>
<keyword evidence="2" id="KW-1185">Reference proteome</keyword>
<accession>C8PIA3</accession>
<dbReference type="Proteomes" id="UP000005709">
    <property type="component" value="Unassembled WGS sequence"/>
</dbReference>
<protein>
    <submittedName>
        <fullName evidence="1">Uncharacterized protein</fullName>
    </submittedName>
</protein>
<proteinExistence type="predicted"/>
<reference evidence="1 2" key="1">
    <citation type="submission" date="2009-07" db="EMBL/GenBank/DDBJ databases">
        <authorList>
            <person name="Madupu R."/>
            <person name="Sebastian Y."/>
            <person name="Durkin A.S."/>
            <person name="Torralba M."/>
            <person name="Methe B."/>
            <person name="Sutton G.G."/>
            <person name="Strausberg R.L."/>
            <person name="Nelson K.E."/>
        </authorList>
    </citation>
    <scope>NUCLEOTIDE SEQUENCE [LARGE SCALE GENOMIC DNA]</scope>
    <source>
        <strain evidence="1 2">RM3268</strain>
    </source>
</reference>